<dbReference type="InterPro" id="IPR036860">
    <property type="entry name" value="SH2_dom_sf"/>
</dbReference>
<name>A0AAV5SVI4_9BILA</name>
<organism evidence="1 2">
    <name type="scientific">Pristionchus entomophagus</name>
    <dbReference type="NCBI Taxonomy" id="358040"/>
    <lineage>
        <taxon>Eukaryota</taxon>
        <taxon>Metazoa</taxon>
        <taxon>Ecdysozoa</taxon>
        <taxon>Nematoda</taxon>
        <taxon>Chromadorea</taxon>
        <taxon>Rhabditida</taxon>
        <taxon>Rhabditina</taxon>
        <taxon>Diplogasteromorpha</taxon>
        <taxon>Diplogasteroidea</taxon>
        <taxon>Neodiplogasteridae</taxon>
        <taxon>Pristionchus</taxon>
    </lineage>
</organism>
<accession>A0AAV5SVI4</accession>
<dbReference type="EMBL" id="BTSX01000002">
    <property type="protein sequence ID" value="GMS84249.1"/>
    <property type="molecule type" value="Genomic_DNA"/>
</dbReference>
<evidence type="ECO:0008006" key="3">
    <source>
        <dbReference type="Google" id="ProtNLM"/>
    </source>
</evidence>
<sequence>MDEKEKENDQDECVICVMAKDKPLNIPINFSFARNFCYINHLSFDTPAGLVQYHYRNHRSLDDNGTRLLTPILKDSIFINHPQIAFTNKSMVGSKYKRASIRTLLFSSISVDVSDCLNFQFEQGRLEELHKVTHLDKCNHPNILKYHGIAMTQSRA</sequence>
<dbReference type="Proteomes" id="UP001432027">
    <property type="component" value="Unassembled WGS sequence"/>
</dbReference>
<keyword evidence="2" id="KW-1185">Reference proteome</keyword>
<gene>
    <name evidence="1" type="ORF">PENTCL1PPCAC_6424</name>
</gene>
<dbReference type="AlphaFoldDB" id="A0AAV5SVI4"/>
<evidence type="ECO:0000313" key="2">
    <source>
        <dbReference type="Proteomes" id="UP001432027"/>
    </source>
</evidence>
<feature type="non-terminal residue" evidence="1">
    <location>
        <position position="156"/>
    </location>
</feature>
<reference evidence="1" key="1">
    <citation type="submission" date="2023-10" db="EMBL/GenBank/DDBJ databases">
        <title>Genome assembly of Pristionchus species.</title>
        <authorList>
            <person name="Yoshida K."/>
            <person name="Sommer R.J."/>
        </authorList>
    </citation>
    <scope>NUCLEOTIDE SEQUENCE</scope>
    <source>
        <strain evidence="1">RS0144</strain>
    </source>
</reference>
<evidence type="ECO:0000313" key="1">
    <source>
        <dbReference type="EMBL" id="GMS84249.1"/>
    </source>
</evidence>
<comment type="caution">
    <text evidence="1">The sequence shown here is derived from an EMBL/GenBank/DDBJ whole genome shotgun (WGS) entry which is preliminary data.</text>
</comment>
<protein>
    <recommendedName>
        <fullName evidence="3">Protein kinase</fullName>
    </recommendedName>
</protein>
<dbReference type="Gene3D" id="3.30.505.10">
    <property type="entry name" value="SH2 domain"/>
    <property type="match status" value="1"/>
</dbReference>
<proteinExistence type="predicted"/>
<dbReference type="SUPFAM" id="SSF55550">
    <property type="entry name" value="SH2 domain"/>
    <property type="match status" value="1"/>
</dbReference>